<dbReference type="EMBL" id="JANJYJ010000001">
    <property type="protein sequence ID" value="KAK3229269.1"/>
    <property type="molecule type" value="Genomic_DNA"/>
</dbReference>
<reference evidence="2" key="1">
    <citation type="journal article" date="2023" name="Plant J.">
        <title>Genome sequences and population genomics provide insights into the demographic history, inbreeding, and mutation load of two 'living fossil' tree species of Dipteronia.</title>
        <authorList>
            <person name="Feng Y."/>
            <person name="Comes H.P."/>
            <person name="Chen J."/>
            <person name="Zhu S."/>
            <person name="Lu R."/>
            <person name="Zhang X."/>
            <person name="Li P."/>
            <person name="Qiu J."/>
            <person name="Olsen K.M."/>
            <person name="Qiu Y."/>
        </authorList>
    </citation>
    <scope>NUCLEOTIDE SEQUENCE</scope>
    <source>
        <strain evidence="2">NBL</strain>
    </source>
</reference>
<evidence type="ECO:0000313" key="2">
    <source>
        <dbReference type="EMBL" id="KAK3229269.1"/>
    </source>
</evidence>
<feature type="compositionally biased region" description="Polar residues" evidence="1">
    <location>
        <begin position="1"/>
        <end position="12"/>
    </location>
</feature>
<dbReference type="AlphaFoldDB" id="A0AAE0EIG6"/>
<organism evidence="2 3">
    <name type="scientific">Dipteronia sinensis</name>
    <dbReference type="NCBI Taxonomy" id="43782"/>
    <lineage>
        <taxon>Eukaryota</taxon>
        <taxon>Viridiplantae</taxon>
        <taxon>Streptophyta</taxon>
        <taxon>Embryophyta</taxon>
        <taxon>Tracheophyta</taxon>
        <taxon>Spermatophyta</taxon>
        <taxon>Magnoliopsida</taxon>
        <taxon>eudicotyledons</taxon>
        <taxon>Gunneridae</taxon>
        <taxon>Pentapetalae</taxon>
        <taxon>rosids</taxon>
        <taxon>malvids</taxon>
        <taxon>Sapindales</taxon>
        <taxon>Sapindaceae</taxon>
        <taxon>Hippocastanoideae</taxon>
        <taxon>Acereae</taxon>
        <taxon>Dipteronia</taxon>
    </lineage>
</organism>
<evidence type="ECO:0000256" key="1">
    <source>
        <dbReference type="SAM" id="MobiDB-lite"/>
    </source>
</evidence>
<protein>
    <submittedName>
        <fullName evidence="2">Uncharacterized protein</fullName>
    </submittedName>
</protein>
<name>A0AAE0EIG6_9ROSI</name>
<proteinExistence type="predicted"/>
<sequence>MSTEENTGTPTLSVIDKGCKKRKEKGQNKNDYNKIAKAKESGIPINDLGQPHGESSKLLSTSCGLIVSQLIPITYDSWPKVPEIMKNSVWETIKEISRKYGELAKKNQTPHTTSRKGFARLREELES</sequence>
<comment type="caution">
    <text evidence="2">The sequence shown here is derived from an EMBL/GenBank/DDBJ whole genome shotgun (WGS) entry which is preliminary data.</text>
</comment>
<keyword evidence="3" id="KW-1185">Reference proteome</keyword>
<gene>
    <name evidence="2" type="ORF">Dsin_001150</name>
</gene>
<feature type="region of interest" description="Disordered" evidence="1">
    <location>
        <begin position="1"/>
        <end position="33"/>
    </location>
</feature>
<evidence type="ECO:0000313" key="3">
    <source>
        <dbReference type="Proteomes" id="UP001281410"/>
    </source>
</evidence>
<dbReference type="Proteomes" id="UP001281410">
    <property type="component" value="Unassembled WGS sequence"/>
</dbReference>
<feature type="region of interest" description="Disordered" evidence="1">
    <location>
        <begin position="104"/>
        <end position="127"/>
    </location>
</feature>
<accession>A0AAE0EIG6</accession>